<dbReference type="PRINTS" id="PR00413">
    <property type="entry name" value="HADHALOGNASE"/>
</dbReference>
<dbReference type="SUPFAM" id="SSF56784">
    <property type="entry name" value="HAD-like"/>
    <property type="match status" value="1"/>
</dbReference>
<dbReference type="PANTHER" id="PTHR43611">
    <property type="entry name" value="ALPHA-D-GLUCOSE 1-PHOSPHATE PHOSPHATASE"/>
    <property type="match status" value="1"/>
</dbReference>
<proteinExistence type="predicted"/>
<dbReference type="Gene3D" id="3.40.50.1000">
    <property type="entry name" value="HAD superfamily/HAD-like"/>
    <property type="match status" value="1"/>
</dbReference>
<dbReference type="Gene3D" id="1.10.150.240">
    <property type="entry name" value="Putative phosphatase, domain 2"/>
    <property type="match status" value="1"/>
</dbReference>
<reference evidence="1" key="1">
    <citation type="journal article" date="2015" name="Genome Announc.">
        <title>Draft Genome Sequence of Bacteroidales Strain TBC1, a Novel Isolate from a Methanogenic Wastewater Treatment System.</title>
        <authorList>
            <person name="Tourlousse D.M."/>
            <person name="Matsuura N."/>
            <person name="Sun L."/>
            <person name="Toyonaga M."/>
            <person name="Kuroda K."/>
            <person name="Ohashi A."/>
            <person name="Cruz R."/>
            <person name="Yamaguchi T."/>
            <person name="Sekiguchi Y."/>
        </authorList>
    </citation>
    <scope>NUCLEOTIDE SEQUENCE [LARGE SCALE GENOMIC DNA]</scope>
    <source>
        <strain evidence="1">TBC1</strain>
    </source>
</reference>
<keyword evidence="2" id="KW-1185">Reference proteome</keyword>
<dbReference type="InterPro" id="IPR036412">
    <property type="entry name" value="HAD-like_sf"/>
</dbReference>
<evidence type="ECO:0000313" key="2">
    <source>
        <dbReference type="Proteomes" id="UP000053091"/>
    </source>
</evidence>
<evidence type="ECO:0000313" key="1">
    <source>
        <dbReference type="EMBL" id="GAP41965.1"/>
    </source>
</evidence>
<dbReference type="RefSeq" id="WP_062036923.1">
    <property type="nucleotide sequence ID" value="NZ_DF968182.1"/>
</dbReference>
<sequence length="211" mass="24508">MSEINDKPDLGSIRNLIFDFGNVLLNIDPKRSSEAFRRLGVKDETDFFGSRSSLELMVKFERGQVSPEEFRNTVLRSLQPGVTPEQVDTAWNALLLDFPPRRVELLKRLRNDYRLYLLSNSNHIHYVSYTAGFLRNYGFPLAELFDKMWFSQQIGLSKPDPEIFRYVLNEGWLHPEETLFIDDTLVHVEAARKTGIRAWHLLPGTDVCDLF</sequence>
<dbReference type="SFLD" id="SFLDG01129">
    <property type="entry name" value="C1.5:_HAD__Beta-PGM__Phosphata"/>
    <property type="match status" value="1"/>
</dbReference>
<dbReference type="InterPro" id="IPR006439">
    <property type="entry name" value="HAD-SF_hydro_IA"/>
</dbReference>
<dbReference type="PANTHER" id="PTHR43611:SF3">
    <property type="entry name" value="FLAVIN MONONUCLEOTIDE HYDROLASE 1, CHLOROPLATIC"/>
    <property type="match status" value="1"/>
</dbReference>
<accession>A0A0S7BP41</accession>
<dbReference type="AlphaFoldDB" id="A0A0S7BP41"/>
<dbReference type="Proteomes" id="UP000053091">
    <property type="component" value="Unassembled WGS sequence"/>
</dbReference>
<dbReference type="CDD" id="cd02603">
    <property type="entry name" value="HAD_sEH-N_like"/>
    <property type="match status" value="1"/>
</dbReference>
<dbReference type="InterPro" id="IPR023198">
    <property type="entry name" value="PGP-like_dom2"/>
</dbReference>
<dbReference type="OrthoDB" id="9797415at2"/>
<dbReference type="NCBIfam" id="TIGR01509">
    <property type="entry name" value="HAD-SF-IA-v3"/>
    <property type="match status" value="1"/>
</dbReference>
<protein>
    <submittedName>
        <fullName evidence="1">Haloacid dehalogenase superfamily, subfamily IA, variant 3</fullName>
    </submittedName>
</protein>
<dbReference type="Pfam" id="PF00702">
    <property type="entry name" value="Hydrolase"/>
    <property type="match status" value="1"/>
</dbReference>
<dbReference type="SFLD" id="SFLDS00003">
    <property type="entry name" value="Haloacid_Dehalogenase"/>
    <property type="match status" value="1"/>
</dbReference>
<dbReference type="STRING" id="1678841.TBC1_1193"/>
<dbReference type="InterPro" id="IPR023214">
    <property type="entry name" value="HAD_sf"/>
</dbReference>
<dbReference type="EMBL" id="DF968182">
    <property type="protein sequence ID" value="GAP41965.1"/>
    <property type="molecule type" value="Genomic_DNA"/>
</dbReference>
<organism evidence="1">
    <name type="scientific">Lentimicrobium saccharophilum</name>
    <dbReference type="NCBI Taxonomy" id="1678841"/>
    <lineage>
        <taxon>Bacteria</taxon>
        <taxon>Pseudomonadati</taxon>
        <taxon>Bacteroidota</taxon>
        <taxon>Bacteroidia</taxon>
        <taxon>Bacteroidales</taxon>
        <taxon>Lentimicrobiaceae</taxon>
        <taxon>Lentimicrobium</taxon>
    </lineage>
</organism>
<gene>
    <name evidence="1" type="ORF">TBC1_1193</name>
</gene>
<name>A0A0S7BP41_9BACT</name>